<dbReference type="CDD" id="cd01644">
    <property type="entry name" value="RT_pepA17"/>
    <property type="match status" value="1"/>
</dbReference>
<dbReference type="PANTHER" id="PTHR47331">
    <property type="entry name" value="PHD-TYPE DOMAIN-CONTAINING PROTEIN"/>
    <property type="match status" value="1"/>
</dbReference>
<protein>
    <recommendedName>
        <fullName evidence="1">Reverse transcriptase domain-containing protein</fullName>
    </recommendedName>
</protein>
<dbReference type="WBParaSite" id="mrna-Wban_06198">
    <property type="protein sequence ID" value="mrna-Wban_06198"/>
    <property type="gene ID" value="Wban_06198"/>
</dbReference>
<dbReference type="InterPro" id="IPR000477">
    <property type="entry name" value="RT_dom"/>
</dbReference>
<dbReference type="Pfam" id="PF00078">
    <property type="entry name" value="RVT_1"/>
    <property type="match status" value="1"/>
</dbReference>
<name>A0AAF5PVL0_WUCBA</name>
<dbReference type="InterPro" id="IPR043128">
    <property type="entry name" value="Rev_trsase/Diguanyl_cyclase"/>
</dbReference>
<dbReference type="Pfam" id="PF03564">
    <property type="entry name" value="DUF1759"/>
    <property type="match status" value="1"/>
</dbReference>
<dbReference type="SUPFAM" id="SSF56672">
    <property type="entry name" value="DNA/RNA polymerases"/>
    <property type="match status" value="1"/>
</dbReference>
<evidence type="ECO:0000313" key="2">
    <source>
        <dbReference type="Proteomes" id="UP000093561"/>
    </source>
</evidence>
<reference evidence="2" key="1">
    <citation type="submission" date="2015-03" db="EMBL/GenBank/DDBJ databases">
        <title>Wuchereria bancrofti Genome Sequencing Papua New Guinea Strain.</title>
        <authorList>
            <person name="Small S.T."/>
            <person name="Serre D."/>
            <person name="Zimmerman P.A."/>
        </authorList>
    </citation>
    <scope>NUCLEOTIDE SEQUENCE [LARGE SCALE GENOMIC DNA]</scope>
    <source>
        <strain evidence="2">pt0022</strain>
    </source>
</reference>
<dbReference type="AlphaFoldDB" id="A0AAF5PVL0"/>
<reference evidence="3" key="3">
    <citation type="submission" date="2024-02" db="UniProtKB">
        <authorList>
            <consortium name="WormBaseParasite"/>
        </authorList>
    </citation>
    <scope>IDENTIFICATION</scope>
    <source>
        <strain evidence="3">pt0022</strain>
    </source>
</reference>
<dbReference type="PANTHER" id="PTHR47331:SF1">
    <property type="entry name" value="GAG-LIKE PROTEIN"/>
    <property type="match status" value="1"/>
</dbReference>
<reference evidence="2" key="2">
    <citation type="journal article" date="2016" name="Mol. Ecol.">
        <title>Population genomics of the filarial nematode parasite Wuchereria bancrofti from mosquitoes.</title>
        <authorList>
            <person name="Small S.T."/>
            <person name="Reimer L.J."/>
            <person name="Tisch D.J."/>
            <person name="King C.L."/>
            <person name="Christensen B.M."/>
            <person name="Siba P.M."/>
            <person name="Kazura J.W."/>
            <person name="Serre D."/>
            <person name="Zimmerman P.A."/>
        </authorList>
    </citation>
    <scope>NUCLEOTIDE SEQUENCE</scope>
    <source>
        <strain evidence="2">pt0022</strain>
    </source>
</reference>
<proteinExistence type="predicted"/>
<accession>A0AAF5PVL0</accession>
<organism evidence="2 3">
    <name type="scientific">Wuchereria bancrofti</name>
    <dbReference type="NCBI Taxonomy" id="6293"/>
    <lineage>
        <taxon>Eukaryota</taxon>
        <taxon>Metazoa</taxon>
        <taxon>Ecdysozoa</taxon>
        <taxon>Nematoda</taxon>
        <taxon>Chromadorea</taxon>
        <taxon>Rhabditida</taxon>
        <taxon>Spirurina</taxon>
        <taxon>Spiruromorpha</taxon>
        <taxon>Filarioidea</taxon>
        <taxon>Onchocercidae</taxon>
        <taxon>Wuchereria</taxon>
    </lineage>
</organism>
<dbReference type="Proteomes" id="UP000093561">
    <property type="component" value="Unassembled WGS sequence"/>
</dbReference>
<dbReference type="Gene3D" id="3.10.10.10">
    <property type="entry name" value="HIV Type 1 Reverse Transcriptase, subunit A, domain 1"/>
    <property type="match status" value="1"/>
</dbReference>
<dbReference type="InterPro" id="IPR008042">
    <property type="entry name" value="Retrotrans_Pao"/>
</dbReference>
<dbReference type="InterPro" id="IPR005312">
    <property type="entry name" value="DUF1759"/>
</dbReference>
<dbReference type="Gene3D" id="3.30.70.270">
    <property type="match status" value="1"/>
</dbReference>
<evidence type="ECO:0000313" key="3">
    <source>
        <dbReference type="WBParaSite" id="mrna-Wban_06198"/>
    </source>
</evidence>
<sequence>MSATIILSARPAKEKLEALLKEIQEMDLTPLEQMLTREETRQQHEARKRIIEERTMRLKLHISTLETINTNWIQYIQQVPATKRKQEEDKYAQMVEDKRGILNLISEGKEVIITLSMYMNDSELVIQRLKEGEIKEQPTQISYYPTVNLPQLPLPTFSGNPKLWREFWSSFEAAVHLQKIPDIQKLNYLIACLKGDALLAIRGYDITPENYDVIRKVLIEKFGQSHIIKKSLYNELYTVKKNDREWKVTVEATERIFRQLEAMGENLEQSSIEIIIENKLPAWILDRVYQQKEEQKIWSVAKLRQFLAKLIQRNEEVTRSQFFDVMKEQKESKSKIGPRTNQRYFTEETSALTVTTPQTNRKANMKISKTQRPCVFCNKNHWDNECQTYPSLETRMQRLKENNACLNCLQPGHTTINCKTRKRVCFYCKGHHNTALCYTKYNDPVQSVGLIEDTKTVKVINPVIKHSTRNNREVLLFSKEVEVINLDMPEVSNKIVVLFDSADIIPIVATAVDYLTNKIRVISVDQDNASDISTLFSLTEEISSWKQPELIIGVDYFFKFISLEKAQTINSGFSLINTIVGPMITGRGYINKHPNRQRSNHLNKVVTQSTCCSVQNEDQTTITPINSDIPEIDRFWKLEFIGIQEQPNLQDDEQVLERFKENITKNNGRYQVAWPWKESRIKLNDNFGLCLGRLRSLSKRLQNDERLLLKYDEAISEQLQSGIIEKVCPEMDQVGIIHYLPHHEVITPNKATTKIRIVYDASSRQKGEKSLNDVLYRGPITLPDLVGVLLRFRMMEIVIVADIKKAFLQLELLPIERNCTRFLWLKDIKGQVTEDNIEHYRFKRVPFGVISSPFLLSAALNYHLENCDNELANKIRKNLYVDNIIVSTKCIDEALLKYQEMKNIFNDASMNVREFLSNNKEFNSKILEQHRAETNEFKRILGINWNPDEDIIQTILKPWKDQVPTKRTILQFLASQYDRLGFLAPCTMPIKLFLQNLWKKKVSWDQLISMEDQKNWEELIGAWPIYVKEIPRVVIDTSLPARIHVFADASAYAATVYVTQNRKASLVFAKSRIAPIKGMTIPRLALLAVLIGLRTVQFVIKQMELENINATLWSDSKCALH</sequence>
<evidence type="ECO:0000259" key="1">
    <source>
        <dbReference type="Pfam" id="PF00078"/>
    </source>
</evidence>
<feature type="domain" description="Reverse transcriptase" evidence="1">
    <location>
        <begin position="795"/>
        <end position="912"/>
    </location>
</feature>
<dbReference type="InterPro" id="IPR043502">
    <property type="entry name" value="DNA/RNA_pol_sf"/>
</dbReference>
<dbReference type="Pfam" id="PF05380">
    <property type="entry name" value="Peptidase_A17"/>
    <property type="match status" value="1"/>
</dbReference>